<dbReference type="Proteomes" id="UP001497472">
    <property type="component" value="Unassembled WGS sequence"/>
</dbReference>
<protein>
    <submittedName>
        <fullName evidence="1">Uncharacterized protein</fullName>
    </submittedName>
</protein>
<dbReference type="EMBL" id="CAVLEF010000002">
    <property type="protein sequence ID" value="CAK1541214.1"/>
    <property type="molecule type" value="Genomic_DNA"/>
</dbReference>
<accession>A0AAV1IWU7</accession>
<organism evidence="1 2">
    <name type="scientific">Leptosia nina</name>
    <dbReference type="NCBI Taxonomy" id="320188"/>
    <lineage>
        <taxon>Eukaryota</taxon>
        <taxon>Metazoa</taxon>
        <taxon>Ecdysozoa</taxon>
        <taxon>Arthropoda</taxon>
        <taxon>Hexapoda</taxon>
        <taxon>Insecta</taxon>
        <taxon>Pterygota</taxon>
        <taxon>Neoptera</taxon>
        <taxon>Endopterygota</taxon>
        <taxon>Lepidoptera</taxon>
        <taxon>Glossata</taxon>
        <taxon>Ditrysia</taxon>
        <taxon>Papilionoidea</taxon>
        <taxon>Pieridae</taxon>
        <taxon>Pierinae</taxon>
        <taxon>Leptosia</taxon>
    </lineage>
</organism>
<dbReference type="AlphaFoldDB" id="A0AAV1IWU7"/>
<gene>
    <name evidence="1" type="ORF">LNINA_LOCUS1218</name>
</gene>
<sequence>MHPILSFTVIIFSEPYIKSISQWDRLILATPQCSRDLVLNDRRE</sequence>
<evidence type="ECO:0000313" key="2">
    <source>
        <dbReference type="Proteomes" id="UP001497472"/>
    </source>
</evidence>
<feature type="non-terminal residue" evidence="1">
    <location>
        <position position="44"/>
    </location>
</feature>
<keyword evidence="2" id="KW-1185">Reference proteome</keyword>
<evidence type="ECO:0000313" key="1">
    <source>
        <dbReference type="EMBL" id="CAK1541214.1"/>
    </source>
</evidence>
<reference evidence="1 2" key="1">
    <citation type="submission" date="2023-11" db="EMBL/GenBank/DDBJ databases">
        <authorList>
            <person name="Okamura Y."/>
        </authorList>
    </citation>
    <scope>NUCLEOTIDE SEQUENCE [LARGE SCALE GENOMIC DNA]</scope>
</reference>
<proteinExistence type="predicted"/>
<comment type="caution">
    <text evidence="1">The sequence shown here is derived from an EMBL/GenBank/DDBJ whole genome shotgun (WGS) entry which is preliminary data.</text>
</comment>
<name>A0AAV1IWU7_9NEOP</name>